<comment type="caution">
    <text evidence="2">The sequence shown here is derived from an EMBL/GenBank/DDBJ whole genome shotgun (WGS) entry which is preliminary data.</text>
</comment>
<dbReference type="EMBL" id="RFFH01000001">
    <property type="protein sequence ID" value="RMI35162.1"/>
    <property type="molecule type" value="Genomic_DNA"/>
</dbReference>
<name>A0A3M2LC82_9NOCA</name>
<comment type="similarity">
    <text evidence="1">Belongs to the WXG100 family.</text>
</comment>
<gene>
    <name evidence="2" type="ORF">EBN03_02335</name>
</gene>
<dbReference type="SUPFAM" id="SSF140453">
    <property type="entry name" value="EsxAB dimer-like"/>
    <property type="match status" value="1"/>
</dbReference>
<dbReference type="OrthoDB" id="4563569at2"/>
<proteinExistence type="inferred from homology"/>
<dbReference type="Pfam" id="PF06013">
    <property type="entry name" value="WXG100"/>
    <property type="match status" value="1"/>
</dbReference>
<dbReference type="Proteomes" id="UP000279275">
    <property type="component" value="Unassembled WGS sequence"/>
</dbReference>
<organism evidence="2 3">
    <name type="scientific">Nocardia stercoris</name>
    <dbReference type="NCBI Taxonomy" id="2483361"/>
    <lineage>
        <taxon>Bacteria</taxon>
        <taxon>Bacillati</taxon>
        <taxon>Actinomycetota</taxon>
        <taxon>Actinomycetes</taxon>
        <taxon>Mycobacteriales</taxon>
        <taxon>Nocardiaceae</taxon>
        <taxon>Nocardia</taxon>
    </lineage>
</organism>
<protein>
    <recommendedName>
        <fullName evidence="1">ESAT-6-like protein</fullName>
    </recommendedName>
</protein>
<dbReference type="AlphaFoldDB" id="A0A3M2LC82"/>
<dbReference type="InterPro" id="IPR010310">
    <property type="entry name" value="T7SS_ESAT-6-like"/>
</dbReference>
<dbReference type="NCBIfam" id="TIGR03930">
    <property type="entry name" value="WXG100_ESAT6"/>
    <property type="match status" value="1"/>
</dbReference>
<keyword evidence="3" id="KW-1185">Reference proteome</keyword>
<evidence type="ECO:0000313" key="3">
    <source>
        <dbReference type="Proteomes" id="UP000279275"/>
    </source>
</evidence>
<accession>A0A3M2LC82</accession>
<sequence length="110" mass="11449">MTNPGGNTELSVVPDEVKTVGKYAADLAEVLQNALSRVDTEVQSLLKGGWSGDAATHFSKGWTDCQTGGKDTFEALADIASKLGSAASGFDEKDNQFASELSTLDLPPVG</sequence>
<evidence type="ECO:0000313" key="2">
    <source>
        <dbReference type="EMBL" id="RMI35162.1"/>
    </source>
</evidence>
<evidence type="ECO:0000256" key="1">
    <source>
        <dbReference type="RuleBase" id="RU362001"/>
    </source>
</evidence>
<dbReference type="Gene3D" id="1.10.287.1060">
    <property type="entry name" value="ESAT-6-like"/>
    <property type="match status" value="1"/>
</dbReference>
<dbReference type="RefSeq" id="WP_122186136.1">
    <property type="nucleotide sequence ID" value="NZ_RFFH01000001.1"/>
</dbReference>
<dbReference type="InterPro" id="IPR036689">
    <property type="entry name" value="ESAT-6-like_sf"/>
</dbReference>
<reference evidence="2 3" key="1">
    <citation type="submission" date="2018-10" db="EMBL/GenBank/DDBJ databases">
        <title>Isolation from cow dung.</title>
        <authorList>
            <person name="Ling L."/>
        </authorList>
    </citation>
    <scope>NUCLEOTIDE SEQUENCE [LARGE SCALE GENOMIC DNA]</scope>
    <source>
        <strain evidence="2 3">NEAU-LL90</strain>
    </source>
</reference>